<evidence type="ECO:0000256" key="5">
    <source>
        <dbReference type="ARBA" id="ARBA00018684"/>
    </source>
</evidence>
<accession>A0AB34J5I7</accession>
<evidence type="ECO:0000256" key="15">
    <source>
        <dbReference type="ARBA" id="ARBA00032528"/>
    </source>
</evidence>
<dbReference type="InterPro" id="IPR045292">
    <property type="entry name" value="Complex1_LYR_NDUFB9_LYRM3"/>
</dbReference>
<evidence type="ECO:0000256" key="10">
    <source>
        <dbReference type="ARBA" id="ARBA00022982"/>
    </source>
</evidence>
<evidence type="ECO:0000256" key="1">
    <source>
        <dbReference type="ARBA" id="ARBA00002920"/>
    </source>
</evidence>
<keyword evidence="8" id="KW-0679">Respiratory chain</keyword>
<comment type="subcellular location">
    <subcellularLocation>
        <location evidence="2">Mitochondrion inner membrane</location>
        <topology evidence="2">Peripheral membrane protein</topology>
        <orientation evidence="2">Matrix side</orientation>
    </subcellularLocation>
</comment>
<sequence>MPSAHSLRVARLYRRALKDLMDWTVYRDLFIHEAHKLRARFDAHKHVTNATLIEKLVSEGEKEYEEGKHPAPYKAPMNPGGSKYMRYPNNGKGHTPEVCAIPPWIQ</sequence>
<gene>
    <name evidence="18" type="ORF">AB1Y20_005085</name>
</gene>
<evidence type="ECO:0000313" key="18">
    <source>
        <dbReference type="EMBL" id="KAL1511799.1"/>
    </source>
</evidence>
<dbReference type="CDD" id="cd20263">
    <property type="entry name" value="Complex1_LYR_NDUFB9_LYRM3"/>
    <property type="match status" value="1"/>
</dbReference>
<keyword evidence="9" id="KW-0999">Mitochondrion inner membrane</keyword>
<dbReference type="GO" id="GO:0005743">
    <property type="term" value="C:mitochondrial inner membrane"/>
    <property type="evidence" value="ECO:0007669"/>
    <property type="project" value="UniProtKB-SubCell"/>
</dbReference>
<keyword evidence="13" id="KW-0472">Membrane</keyword>
<evidence type="ECO:0000256" key="16">
    <source>
        <dbReference type="SAM" id="MobiDB-lite"/>
    </source>
</evidence>
<comment type="function">
    <text evidence="1">Accessory subunit of the mitochondrial membrane respiratory chain NADH dehydrogenase (Complex I), that is believed to be not involved in catalysis. Complex I functions in the transfer of electrons from NADH to the respiratory chain. The immediate electron acceptor for the enzyme is believed to be ubiquinone.</text>
</comment>
<keyword evidence="7" id="KW-0597">Phosphoprotein</keyword>
<evidence type="ECO:0000256" key="12">
    <source>
        <dbReference type="ARBA" id="ARBA00023128"/>
    </source>
</evidence>
<evidence type="ECO:0000256" key="8">
    <source>
        <dbReference type="ARBA" id="ARBA00022660"/>
    </source>
</evidence>
<evidence type="ECO:0000256" key="4">
    <source>
        <dbReference type="ARBA" id="ARBA00011790"/>
    </source>
</evidence>
<evidence type="ECO:0000259" key="17">
    <source>
        <dbReference type="Pfam" id="PF05347"/>
    </source>
</evidence>
<evidence type="ECO:0000313" key="19">
    <source>
        <dbReference type="Proteomes" id="UP001515480"/>
    </source>
</evidence>
<feature type="region of interest" description="Disordered" evidence="16">
    <location>
        <begin position="63"/>
        <end position="89"/>
    </location>
</feature>
<keyword evidence="12" id="KW-0496">Mitochondrion</keyword>
<dbReference type="PANTHER" id="PTHR12868">
    <property type="entry name" value="NADH-UBIQUINONE OXIDOREDUCTASE B22 SUBUNIT"/>
    <property type="match status" value="1"/>
</dbReference>
<comment type="caution">
    <text evidence="18">The sequence shown here is derived from an EMBL/GenBank/DDBJ whole genome shotgun (WGS) entry which is preliminary data.</text>
</comment>
<proteinExistence type="inferred from homology"/>
<keyword evidence="19" id="KW-1185">Reference proteome</keyword>
<organism evidence="18 19">
    <name type="scientific">Prymnesium parvum</name>
    <name type="common">Toxic golden alga</name>
    <dbReference type="NCBI Taxonomy" id="97485"/>
    <lineage>
        <taxon>Eukaryota</taxon>
        <taxon>Haptista</taxon>
        <taxon>Haptophyta</taxon>
        <taxon>Prymnesiophyceae</taxon>
        <taxon>Prymnesiales</taxon>
        <taxon>Prymnesiaceae</taxon>
        <taxon>Prymnesium</taxon>
    </lineage>
</organism>
<evidence type="ECO:0000256" key="6">
    <source>
        <dbReference type="ARBA" id="ARBA00022448"/>
    </source>
</evidence>
<evidence type="ECO:0000256" key="3">
    <source>
        <dbReference type="ARBA" id="ARBA00009508"/>
    </source>
</evidence>
<evidence type="ECO:0000256" key="13">
    <source>
        <dbReference type="ARBA" id="ARBA00023136"/>
    </source>
</evidence>
<comment type="similarity">
    <text evidence="3">Belongs to the complex I LYR family.</text>
</comment>
<evidence type="ECO:0000256" key="9">
    <source>
        <dbReference type="ARBA" id="ARBA00022792"/>
    </source>
</evidence>
<evidence type="ECO:0000256" key="14">
    <source>
        <dbReference type="ARBA" id="ARBA00030192"/>
    </source>
</evidence>
<dbReference type="InterPro" id="IPR008011">
    <property type="entry name" value="Complex1_LYR_dom"/>
</dbReference>
<evidence type="ECO:0000256" key="7">
    <source>
        <dbReference type="ARBA" id="ARBA00022553"/>
    </source>
</evidence>
<dbReference type="Pfam" id="PF05347">
    <property type="entry name" value="Complex1_LYR"/>
    <property type="match status" value="1"/>
</dbReference>
<dbReference type="AlphaFoldDB" id="A0AB34J5I7"/>
<evidence type="ECO:0000256" key="2">
    <source>
        <dbReference type="ARBA" id="ARBA00004443"/>
    </source>
</evidence>
<keyword evidence="11" id="KW-0007">Acetylation</keyword>
<dbReference type="EMBL" id="JBGBPQ010000013">
    <property type="protein sequence ID" value="KAL1511799.1"/>
    <property type="molecule type" value="Genomic_DNA"/>
</dbReference>
<comment type="subunit">
    <text evidence="4">Mammalian complex I is composed of 45 different subunits.</text>
</comment>
<dbReference type="InterPro" id="IPR033034">
    <property type="entry name" value="NDUFB9"/>
</dbReference>
<keyword evidence="6" id="KW-0813">Transport</keyword>
<dbReference type="PANTHER" id="PTHR12868:SF0">
    <property type="entry name" value="NADH DEHYDROGENASE [UBIQUINONE] 1 BETA SUBCOMPLEX SUBUNIT 9"/>
    <property type="match status" value="1"/>
</dbReference>
<dbReference type="GO" id="GO:0006120">
    <property type="term" value="P:mitochondrial electron transport, NADH to ubiquinone"/>
    <property type="evidence" value="ECO:0007669"/>
    <property type="project" value="InterPro"/>
</dbReference>
<dbReference type="Proteomes" id="UP001515480">
    <property type="component" value="Unassembled WGS sequence"/>
</dbReference>
<protein>
    <recommendedName>
        <fullName evidence="5">NADH dehydrogenase [ubiquinone] 1 beta subcomplex subunit 9</fullName>
    </recommendedName>
    <alternativeName>
        <fullName evidence="14">Complex I-B22</fullName>
    </alternativeName>
    <alternativeName>
        <fullName evidence="15">NADH-ubiquinone oxidoreductase B22 subunit</fullName>
    </alternativeName>
</protein>
<evidence type="ECO:0000256" key="11">
    <source>
        <dbReference type="ARBA" id="ARBA00022990"/>
    </source>
</evidence>
<feature type="domain" description="Complex 1 LYR protein" evidence="17">
    <location>
        <begin position="8"/>
        <end position="65"/>
    </location>
</feature>
<name>A0AB34J5I7_PRYPA</name>
<keyword evidence="10" id="KW-0249">Electron transport</keyword>
<reference evidence="18 19" key="1">
    <citation type="journal article" date="2024" name="Science">
        <title>Giant polyketide synthase enzymes in the biosynthesis of giant marine polyether toxins.</title>
        <authorList>
            <person name="Fallon T.R."/>
            <person name="Shende V.V."/>
            <person name="Wierzbicki I.H."/>
            <person name="Pendleton A.L."/>
            <person name="Watervoot N.F."/>
            <person name="Auber R.P."/>
            <person name="Gonzalez D.J."/>
            <person name="Wisecaver J.H."/>
            <person name="Moore B.S."/>
        </authorList>
    </citation>
    <scope>NUCLEOTIDE SEQUENCE [LARGE SCALE GENOMIC DNA]</scope>
    <source>
        <strain evidence="18 19">12B1</strain>
    </source>
</reference>